<dbReference type="GeneID" id="104742302"/>
<evidence type="ECO:0000313" key="7">
    <source>
        <dbReference type="RefSeq" id="XP_010461598.1"/>
    </source>
</evidence>
<dbReference type="InterPro" id="IPR035513">
    <property type="entry name" value="Invertase/methylesterase_inhib"/>
</dbReference>
<accession>A0ABM0VV99</accession>
<dbReference type="InterPro" id="IPR006501">
    <property type="entry name" value="Pectinesterase_inhib_dom"/>
</dbReference>
<organism evidence="6 7">
    <name type="scientific">Camelina sativa</name>
    <name type="common">False flax</name>
    <name type="synonym">Myagrum sativum</name>
    <dbReference type="NCBI Taxonomy" id="90675"/>
    <lineage>
        <taxon>Eukaryota</taxon>
        <taxon>Viridiplantae</taxon>
        <taxon>Streptophyta</taxon>
        <taxon>Embryophyta</taxon>
        <taxon>Tracheophyta</taxon>
        <taxon>Spermatophyta</taxon>
        <taxon>Magnoliopsida</taxon>
        <taxon>eudicotyledons</taxon>
        <taxon>Gunneridae</taxon>
        <taxon>Pentapetalae</taxon>
        <taxon>rosids</taxon>
        <taxon>malvids</taxon>
        <taxon>Brassicales</taxon>
        <taxon>Brassicaceae</taxon>
        <taxon>Camelineae</taxon>
        <taxon>Camelina</taxon>
    </lineage>
</organism>
<dbReference type="Gene3D" id="1.20.140.40">
    <property type="entry name" value="Invertase/pectin methylesterase inhibitor family protein"/>
    <property type="match status" value="1"/>
</dbReference>
<reference evidence="6" key="1">
    <citation type="journal article" date="2014" name="Nat. Commun.">
        <title>The emerging biofuel crop Camelina sativa retains a highly undifferentiated hexaploid genome structure.</title>
        <authorList>
            <person name="Kagale S."/>
            <person name="Koh C."/>
            <person name="Nixon J."/>
            <person name="Bollina V."/>
            <person name="Clarke W.E."/>
            <person name="Tuteja R."/>
            <person name="Spillane C."/>
            <person name="Robinson S.J."/>
            <person name="Links M.G."/>
            <person name="Clarke C."/>
            <person name="Higgins E.E."/>
            <person name="Huebert T."/>
            <person name="Sharpe A.G."/>
            <person name="Parkin I.A."/>
        </authorList>
    </citation>
    <scope>NUCLEOTIDE SEQUENCE [LARGE SCALE GENOMIC DNA]</scope>
    <source>
        <strain evidence="6">cv. DH55</strain>
    </source>
</reference>
<name>A0ABM0VV99_CAMSA</name>
<gene>
    <name evidence="7" type="primary">LOC104742302</name>
</gene>
<feature type="domain" description="Pectinesterase inhibitor" evidence="5">
    <location>
        <begin position="14"/>
        <end position="154"/>
    </location>
</feature>
<dbReference type="PANTHER" id="PTHR36710">
    <property type="entry name" value="PECTINESTERASE INHIBITOR-LIKE"/>
    <property type="match status" value="1"/>
</dbReference>
<dbReference type="PANTHER" id="PTHR36710:SF13">
    <property type="entry name" value="PUTATIVE-RELATED"/>
    <property type="match status" value="1"/>
</dbReference>
<evidence type="ECO:0000259" key="5">
    <source>
        <dbReference type="SMART" id="SM00856"/>
    </source>
</evidence>
<evidence type="ECO:0000256" key="4">
    <source>
        <dbReference type="SAM" id="SignalP"/>
    </source>
</evidence>
<dbReference type="SMART" id="SM00856">
    <property type="entry name" value="PMEI"/>
    <property type="match status" value="1"/>
</dbReference>
<sequence length="159" mass="17277">MKLIVMVMTMMMISEGSMIDQTCKQTPDFKLCVSLLNSDPRGSSADTSGLALILIDKIKVLATKTLTEINGLYKKRPELKQALDQCSRRYKTILNADVPEAIEAISKGVPKFGEDGVMDAGVEASACEEGFQGKSPLTSLTKSMQNISSVTRAVVRMLL</sequence>
<dbReference type="SUPFAM" id="SSF101148">
    <property type="entry name" value="Plant invertase/pectin methylesterase inhibitor"/>
    <property type="match status" value="1"/>
</dbReference>
<dbReference type="InterPro" id="IPR034087">
    <property type="entry name" value="C/VIF1"/>
</dbReference>
<dbReference type="InterPro" id="IPR052421">
    <property type="entry name" value="PCW_Enzyme_Inhibitor"/>
</dbReference>
<evidence type="ECO:0000313" key="6">
    <source>
        <dbReference type="Proteomes" id="UP000694864"/>
    </source>
</evidence>
<keyword evidence="6" id="KW-1185">Reference proteome</keyword>
<evidence type="ECO:0000256" key="1">
    <source>
        <dbReference type="ARBA" id="ARBA00022729"/>
    </source>
</evidence>
<dbReference type="NCBIfam" id="TIGR01614">
    <property type="entry name" value="PME_inhib"/>
    <property type="match status" value="1"/>
</dbReference>
<dbReference type="CDD" id="cd15796">
    <property type="entry name" value="CIF_like"/>
    <property type="match status" value="1"/>
</dbReference>
<evidence type="ECO:0000256" key="3">
    <source>
        <dbReference type="ARBA" id="ARBA00038471"/>
    </source>
</evidence>
<feature type="signal peptide" evidence="4">
    <location>
        <begin position="1"/>
        <end position="16"/>
    </location>
</feature>
<dbReference type="RefSeq" id="XP_010461598.1">
    <property type="nucleotide sequence ID" value="XM_010463296.1"/>
</dbReference>
<evidence type="ECO:0000256" key="2">
    <source>
        <dbReference type="ARBA" id="ARBA00023157"/>
    </source>
</evidence>
<comment type="similarity">
    <text evidence="3">Belongs to the PMEI family.</text>
</comment>
<keyword evidence="1 4" id="KW-0732">Signal</keyword>
<protein>
    <submittedName>
        <fullName evidence="7">Cell wall / vacuolar inhibitor of fructosidase 1-like</fullName>
    </submittedName>
</protein>
<dbReference type="Pfam" id="PF04043">
    <property type="entry name" value="PMEI"/>
    <property type="match status" value="1"/>
</dbReference>
<proteinExistence type="inferred from homology"/>
<feature type="chain" id="PRO_5046764520" evidence="4">
    <location>
        <begin position="17"/>
        <end position="159"/>
    </location>
</feature>
<keyword evidence="2" id="KW-1015">Disulfide bond</keyword>
<dbReference type="Proteomes" id="UP000694864">
    <property type="component" value="Chromosome 14"/>
</dbReference>
<reference evidence="7" key="2">
    <citation type="submission" date="2025-08" db="UniProtKB">
        <authorList>
            <consortium name="RefSeq"/>
        </authorList>
    </citation>
    <scope>IDENTIFICATION</scope>
    <source>
        <tissue evidence="7">Leaf</tissue>
    </source>
</reference>